<dbReference type="PANTHER" id="PTHR43519">
    <property type="entry name" value="ATP-DEPENDENT RNA HELICASE HRPB"/>
    <property type="match status" value="1"/>
</dbReference>
<dbReference type="NCBIfam" id="TIGR01970">
    <property type="entry name" value="DEAH_box_HrpB"/>
    <property type="match status" value="1"/>
</dbReference>
<evidence type="ECO:0000259" key="7">
    <source>
        <dbReference type="PROSITE" id="PS51194"/>
    </source>
</evidence>
<dbReference type="InterPro" id="IPR013689">
    <property type="entry name" value="RNA_helicase_ATP-dep_HrpB_C"/>
</dbReference>
<dbReference type="EMBL" id="BMIH01000001">
    <property type="protein sequence ID" value="GGB22647.1"/>
    <property type="molecule type" value="Genomic_DNA"/>
</dbReference>
<dbReference type="GO" id="GO:0003676">
    <property type="term" value="F:nucleic acid binding"/>
    <property type="evidence" value="ECO:0007669"/>
    <property type="project" value="InterPro"/>
</dbReference>
<reference evidence="8" key="2">
    <citation type="submission" date="2020-09" db="EMBL/GenBank/DDBJ databases">
        <authorList>
            <person name="Sun Q."/>
            <person name="Zhou Y."/>
        </authorList>
    </citation>
    <scope>NUCLEOTIDE SEQUENCE</scope>
    <source>
        <strain evidence="8">CGMCC 1.15330</strain>
    </source>
</reference>
<dbReference type="InterPro" id="IPR002464">
    <property type="entry name" value="DNA/RNA_helicase_DEAH_CS"/>
</dbReference>
<evidence type="ECO:0000259" key="6">
    <source>
        <dbReference type="PROSITE" id="PS51192"/>
    </source>
</evidence>
<dbReference type="AlphaFoldDB" id="A0A916T077"/>
<dbReference type="PROSITE" id="PS51192">
    <property type="entry name" value="HELICASE_ATP_BIND_1"/>
    <property type="match status" value="1"/>
</dbReference>
<dbReference type="InterPro" id="IPR027417">
    <property type="entry name" value="P-loop_NTPase"/>
</dbReference>
<dbReference type="SUPFAM" id="SSF52540">
    <property type="entry name" value="P-loop containing nucleoside triphosphate hydrolases"/>
    <property type="match status" value="1"/>
</dbReference>
<dbReference type="GO" id="GO:0004386">
    <property type="term" value="F:helicase activity"/>
    <property type="evidence" value="ECO:0007669"/>
    <property type="project" value="UniProtKB-KW"/>
</dbReference>
<keyword evidence="9" id="KW-1185">Reference proteome</keyword>
<dbReference type="Proteomes" id="UP000623067">
    <property type="component" value="Unassembled WGS sequence"/>
</dbReference>
<dbReference type="SMART" id="SM00847">
    <property type="entry name" value="HA2"/>
    <property type="match status" value="1"/>
</dbReference>
<keyword evidence="2" id="KW-0378">Hydrolase</keyword>
<name>A0A916T077_9SPHN</name>
<dbReference type="SMART" id="SM00490">
    <property type="entry name" value="HELICc"/>
    <property type="match status" value="1"/>
</dbReference>
<dbReference type="InterPro" id="IPR014001">
    <property type="entry name" value="Helicase_ATP-bd"/>
</dbReference>
<dbReference type="PANTHER" id="PTHR43519:SF1">
    <property type="entry name" value="ATP-DEPENDENT RNA HELICASE HRPB"/>
    <property type="match status" value="1"/>
</dbReference>
<dbReference type="GO" id="GO:0005524">
    <property type="term" value="F:ATP binding"/>
    <property type="evidence" value="ECO:0007669"/>
    <property type="project" value="UniProtKB-KW"/>
</dbReference>
<evidence type="ECO:0000256" key="2">
    <source>
        <dbReference type="ARBA" id="ARBA00022801"/>
    </source>
</evidence>
<dbReference type="InterPro" id="IPR049614">
    <property type="entry name" value="HrpB_DEXH"/>
</dbReference>
<evidence type="ECO:0000256" key="5">
    <source>
        <dbReference type="SAM" id="MobiDB-lite"/>
    </source>
</evidence>
<evidence type="ECO:0000313" key="9">
    <source>
        <dbReference type="Proteomes" id="UP000623067"/>
    </source>
</evidence>
<dbReference type="CDD" id="cd17990">
    <property type="entry name" value="DEXHc_HrpB"/>
    <property type="match status" value="1"/>
</dbReference>
<feature type="domain" description="Helicase ATP-binding" evidence="6">
    <location>
        <begin position="99"/>
        <end position="262"/>
    </location>
</feature>
<protein>
    <submittedName>
        <fullName evidence="8">ATP-dependent helicase HrpB</fullName>
    </submittedName>
</protein>
<comment type="caution">
    <text evidence="8">The sequence shown here is derived from an EMBL/GenBank/DDBJ whole genome shotgun (WGS) entry which is preliminary data.</text>
</comment>
<dbReference type="CDD" id="cd18791">
    <property type="entry name" value="SF2_C_RHA"/>
    <property type="match status" value="1"/>
</dbReference>
<keyword evidence="3 8" id="KW-0347">Helicase</keyword>
<evidence type="ECO:0000256" key="1">
    <source>
        <dbReference type="ARBA" id="ARBA00022741"/>
    </source>
</evidence>
<dbReference type="Pfam" id="PF00270">
    <property type="entry name" value="DEAD"/>
    <property type="match status" value="1"/>
</dbReference>
<feature type="region of interest" description="Disordered" evidence="5">
    <location>
        <begin position="866"/>
        <end position="894"/>
    </location>
</feature>
<dbReference type="InterPro" id="IPR010225">
    <property type="entry name" value="HrpB"/>
</dbReference>
<feature type="domain" description="Helicase C-terminal" evidence="7">
    <location>
        <begin position="288"/>
        <end position="450"/>
    </location>
</feature>
<gene>
    <name evidence="8" type="ORF">GCM10011380_10330</name>
</gene>
<accession>A0A916T077</accession>
<dbReference type="Pfam" id="PF08482">
    <property type="entry name" value="HrpB_C"/>
    <property type="match status" value="1"/>
</dbReference>
<feature type="compositionally biased region" description="Basic and acidic residues" evidence="5">
    <location>
        <begin position="884"/>
        <end position="894"/>
    </location>
</feature>
<organism evidence="8 9">
    <name type="scientific">Sphingomonas metalli</name>
    <dbReference type="NCBI Taxonomy" id="1779358"/>
    <lineage>
        <taxon>Bacteria</taxon>
        <taxon>Pseudomonadati</taxon>
        <taxon>Pseudomonadota</taxon>
        <taxon>Alphaproteobacteria</taxon>
        <taxon>Sphingomonadales</taxon>
        <taxon>Sphingomonadaceae</taxon>
        <taxon>Sphingomonas</taxon>
    </lineage>
</organism>
<dbReference type="PROSITE" id="PS51194">
    <property type="entry name" value="HELICASE_CTER"/>
    <property type="match status" value="1"/>
</dbReference>
<dbReference type="SMART" id="SM00487">
    <property type="entry name" value="DEXDc"/>
    <property type="match status" value="1"/>
</dbReference>
<dbReference type="InterPro" id="IPR011545">
    <property type="entry name" value="DEAD/DEAH_box_helicase_dom"/>
</dbReference>
<evidence type="ECO:0000256" key="4">
    <source>
        <dbReference type="ARBA" id="ARBA00022840"/>
    </source>
</evidence>
<dbReference type="InterPro" id="IPR001650">
    <property type="entry name" value="Helicase_C-like"/>
</dbReference>
<keyword evidence="1" id="KW-0547">Nucleotide-binding</keyword>
<dbReference type="InterPro" id="IPR007502">
    <property type="entry name" value="Helicase-assoc_dom"/>
</dbReference>
<dbReference type="PIRSF" id="PIRSF005496">
    <property type="entry name" value="ATP_hel_hrpB"/>
    <property type="match status" value="1"/>
</dbReference>
<dbReference type="PROSITE" id="PS00690">
    <property type="entry name" value="DEAH_ATP_HELICASE"/>
    <property type="match status" value="1"/>
</dbReference>
<dbReference type="Gene3D" id="3.40.50.300">
    <property type="entry name" value="P-loop containing nucleotide triphosphate hydrolases"/>
    <property type="match status" value="2"/>
</dbReference>
<dbReference type="Gene3D" id="1.20.120.1080">
    <property type="match status" value="1"/>
</dbReference>
<evidence type="ECO:0000256" key="3">
    <source>
        <dbReference type="ARBA" id="ARBA00022806"/>
    </source>
</evidence>
<proteinExistence type="predicted"/>
<keyword evidence="4" id="KW-0067">ATP-binding</keyword>
<sequence length="894" mass="94296">MDMAVVMSVVPRAVAVIVPMIVAVAVVMMVEAAHARVSIADAGRREPGGVEPSGKARYDIRFVRSQLVPPPNSVTHRPFCAKALGVTSLPIHVVLPDLLAALRTGSNAVLVAPPGAGKTTAMAPALLGEDWCTGEVLLLSPRRLAARAAAERMAQLAGEQPGGTFGYATRMDSRRSAATRVTVVTQGIFVARIQADPELAGVSAVLFDEVHERSLDSDVALAFALDAQAAFRPDLRLVAMSATLDGGRFAALMGDAPVIESEGRSWPLALRHIGRAAERRIEDEMAGAIRRALAEEEGGVLAFLPGVAEIERVAERVGPLPPDVTLYRLHGSLDPGAQRAAIQPAATRKLVLATAIAETSLTLDGIRVVVDSGLARRPRYDRAAGMTRLATERVSQAAATQRAGRAARQGPGVAYRLWEEAATAGLPRFDPPEMLEADLSGLVLAAALWGVSDPRDLQWIDPPPAAAVAEAGARLKRLGALDADGRPTAHGRRIAALPMAPRLAHMLIAAGECGLGAVAAEVAVLLSERGVGGDDPDLETRRRRWRREGGSKAMAARHLAQRWARIAGGEPGGGDGGEGACVALGFPDRVARRRDASGEHWASVGGRGFRLDPASSLARSEWLAVAETQGVAAGARILSAAPIDLATIEQLFGEAIDVQRIVAFDPATGGIEAKRERRLGALRLRSGPDSEADPAAIAAALVEGVRTHGLSLLPWDERAAALRTRAAYAGIDADALLAERLDEWLPPLVAGKRRLAQVEPGALIEAMRDAIGWDAMRRIDREAPSHFTSPAGSSHAIDYGAEGGPRVELRVQALFGLATHPMVGTTPLVLSLTSPAGRPIQTTRDLPGFWAGSWAAVAKEMRGRYPRHPWPDDPAGAAATLRTKNADARARGSR</sequence>
<reference evidence="8" key="1">
    <citation type="journal article" date="2014" name="Int. J. Syst. Evol. Microbiol.">
        <title>Complete genome sequence of Corynebacterium casei LMG S-19264T (=DSM 44701T), isolated from a smear-ripened cheese.</title>
        <authorList>
            <consortium name="US DOE Joint Genome Institute (JGI-PGF)"/>
            <person name="Walter F."/>
            <person name="Albersmeier A."/>
            <person name="Kalinowski J."/>
            <person name="Ruckert C."/>
        </authorList>
    </citation>
    <scope>NUCLEOTIDE SEQUENCE</scope>
    <source>
        <strain evidence="8">CGMCC 1.15330</strain>
    </source>
</reference>
<dbReference type="GO" id="GO:0016787">
    <property type="term" value="F:hydrolase activity"/>
    <property type="evidence" value="ECO:0007669"/>
    <property type="project" value="UniProtKB-KW"/>
</dbReference>
<dbReference type="Pfam" id="PF00271">
    <property type="entry name" value="Helicase_C"/>
    <property type="match status" value="1"/>
</dbReference>
<evidence type="ECO:0000313" key="8">
    <source>
        <dbReference type="EMBL" id="GGB22647.1"/>
    </source>
</evidence>